<keyword evidence="6" id="KW-0998">Cell outer membrane</keyword>
<dbReference type="InterPro" id="IPR014169">
    <property type="entry name" value="Pal_lipo_C"/>
</dbReference>
<dbReference type="PANTHER" id="PTHR30329:SF21">
    <property type="entry name" value="LIPOPROTEIN YIAD-RELATED"/>
    <property type="match status" value="1"/>
</dbReference>
<evidence type="ECO:0000256" key="4">
    <source>
        <dbReference type="ARBA" id="ARBA00023136"/>
    </source>
</evidence>
<dbReference type="EMBL" id="VBPA01000240">
    <property type="protein sequence ID" value="TMQ70042.1"/>
    <property type="molecule type" value="Genomic_DNA"/>
</dbReference>
<dbReference type="InterPro" id="IPR050330">
    <property type="entry name" value="Bact_OuterMem_StrucFunc"/>
</dbReference>
<dbReference type="PROSITE" id="PS51123">
    <property type="entry name" value="OMPA_2"/>
    <property type="match status" value="1"/>
</dbReference>
<dbReference type="AlphaFoldDB" id="A0A538U2D1"/>
<evidence type="ECO:0000256" key="5">
    <source>
        <dbReference type="ARBA" id="ARBA00023139"/>
    </source>
</evidence>
<dbReference type="InterPro" id="IPR039001">
    <property type="entry name" value="Pal"/>
</dbReference>
<evidence type="ECO:0000313" key="14">
    <source>
        <dbReference type="Proteomes" id="UP000319836"/>
    </source>
</evidence>
<dbReference type="CDD" id="cd07185">
    <property type="entry name" value="OmpA_C-like"/>
    <property type="match status" value="1"/>
</dbReference>
<dbReference type="InterPro" id="IPR006665">
    <property type="entry name" value="OmpA-like"/>
</dbReference>
<keyword evidence="7 13" id="KW-0449">Lipoprotein</keyword>
<keyword evidence="4 10" id="KW-0472">Membrane</keyword>
<comment type="subcellular location">
    <subcellularLocation>
        <location evidence="1">Cell outer membrane</location>
    </subcellularLocation>
</comment>
<feature type="compositionally biased region" description="Low complexity" evidence="11">
    <location>
        <begin position="51"/>
        <end position="60"/>
    </location>
</feature>
<evidence type="ECO:0000256" key="2">
    <source>
        <dbReference type="ARBA" id="ARBA00022618"/>
    </source>
</evidence>
<dbReference type="Pfam" id="PF00691">
    <property type="entry name" value="OmpA"/>
    <property type="match status" value="1"/>
</dbReference>
<evidence type="ECO:0000256" key="6">
    <source>
        <dbReference type="ARBA" id="ARBA00023237"/>
    </source>
</evidence>
<dbReference type="PRINTS" id="PR01023">
    <property type="entry name" value="NAFLGMOTY"/>
</dbReference>
<evidence type="ECO:0000256" key="11">
    <source>
        <dbReference type="SAM" id="MobiDB-lite"/>
    </source>
</evidence>
<evidence type="ECO:0000313" key="13">
    <source>
        <dbReference type="EMBL" id="TMQ70042.1"/>
    </source>
</evidence>
<gene>
    <name evidence="9 13" type="primary">pal</name>
    <name evidence="13" type="ORF">E6K80_09775</name>
</gene>
<dbReference type="PANTHER" id="PTHR30329">
    <property type="entry name" value="STATOR ELEMENT OF FLAGELLAR MOTOR COMPLEX"/>
    <property type="match status" value="1"/>
</dbReference>
<dbReference type="NCBIfam" id="TIGR02802">
    <property type="entry name" value="Pal_lipo"/>
    <property type="match status" value="1"/>
</dbReference>
<dbReference type="GO" id="GO:0051301">
    <property type="term" value="P:cell division"/>
    <property type="evidence" value="ECO:0007669"/>
    <property type="project" value="UniProtKB-KW"/>
</dbReference>
<organism evidence="13 14">
    <name type="scientific">Eiseniibacteriota bacterium</name>
    <dbReference type="NCBI Taxonomy" id="2212470"/>
    <lineage>
        <taxon>Bacteria</taxon>
        <taxon>Candidatus Eiseniibacteriota</taxon>
    </lineage>
</organism>
<feature type="compositionally biased region" description="Low complexity" evidence="11">
    <location>
        <begin position="31"/>
        <end position="42"/>
    </location>
</feature>
<feature type="region of interest" description="Disordered" evidence="11">
    <location>
        <begin position="31"/>
        <end position="63"/>
    </location>
</feature>
<keyword evidence="8" id="KW-0131">Cell cycle</keyword>
<comment type="caution">
    <text evidence="13">The sequence shown here is derived from an EMBL/GenBank/DDBJ whole genome shotgun (WGS) entry which is preliminary data.</text>
</comment>
<keyword evidence="2" id="KW-0132">Cell division</keyword>
<evidence type="ECO:0000256" key="7">
    <source>
        <dbReference type="ARBA" id="ARBA00023288"/>
    </source>
</evidence>
<evidence type="ECO:0000259" key="12">
    <source>
        <dbReference type="PROSITE" id="PS51123"/>
    </source>
</evidence>
<reference evidence="13 14" key="1">
    <citation type="journal article" date="2019" name="Nat. Microbiol.">
        <title>Mediterranean grassland soil C-N compound turnover is dependent on rainfall and depth, and is mediated by genomically divergent microorganisms.</title>
        <authorList>
            <person name="Diamond S."/>
            <person name="Andeer P.F."/>
            <person name="Li Z."/>
            <person name="Crits-Christoph A."/>
            <person name="Burstein D."/>
            <person name="Anantharaman K."/>
            <person name="Lane K.R."/>
            <person name="Thomas B.C."/>
            <person name="Pan C."/>
            <person name="Northen T.R."/>
            <person name="Banfield J.F."/>
        </authorList>
    </citation>
    <scope>NUCLEOTIDE SEQUENCE [LARGE SCALE GENOMIC DNA]</scope>
    <source>
        <strain evidence="13">WS_10</strain>
    </source>
</reference>
<evidence type="ECO:0000256" key="9">
    <source>
        <dbReference type="HAMAP-Rule" id="MF_02204"/>
    </source>
</evidence>
<evidence type="ECO:0000256" key="1">
    <source>
        <dbReference type="ARBA" id="ARBA00004442"/>
    </source>
</evidence>
<evidence type="ECO:0000256" key="10">
    <source>
        <dbReference type="PROSITE-ProRule" id="PRU00473"/>
    </source>
</evidence>
<sequence length="173" mass="18719">MTANNAWTRLWIAASILVVASLGCAKKEAPLPAAAPPVAQAKPTPPPAPAEQPATTPTTKLIGSGDFQPAFFDLDSYTLREDARAALDKDAKMLRDNPTVNITIEGHCDERGTEEYNQSLGERRAQAAQDYLVAAGISASRLQTISYGKDKPFATGHDDASWQQNRRAHFTVR</sequence>
<accession>A0A538U2D1</accession>
<keyword evidence="5" id="KW-0564">Palmitate</keyword>
<dbReference type="Proteomes" id="UP000319836">
    <property type="component" value="Unassembled WGS sequence"/>
</dbReference>
<keyword evidence="3" id="KW-0732">Signal</keyword>
<dbReference type="PRINTS" id="PR01021">
    <property type="entry name" value="OMPADOMAIN"/>
</dbReference>
<feature type="domain" description="OmpA-like" evidence="12">
    <location>
        <begin position="58"/>
        <end position="173"/>
    </location>
</feature>
<dbReference type="Gene3D" id="3.30.1330.60">
    <property type="entry name" value="OmpA-like domain"/>
    <property type="match status" value="1"/>
</dbReference>
<comment type="similarity">
    <text evidence="9">Belongs to the Pal lipoprotein family.</text>
</comment>
<dbReference type="InterPro" id="IPR006664">
    <property type="entry name" value="OMP_bac"/>
</dbReference>
<protein>
    <recommendedName>
        <fullName evidence="9">Peptidoglycan-associated protein</fullName>
    </recommendedName>
</protein>
<name>A0A538U2D1_UNCEI</name>
<dbReference type="GO" id="GO:0009279">
    <property type="term" value="C:cell outer membrane"/>
    <property type="evidence" value="ECO:0007669"/>
    <property type="project" value="UniProtKB-SubCell"/>
</dbReference>
<dbReference type="InterPro" id="IPR036737">
    <property type="entry name" value="OmpA-like_sf"/>
</dbReference>
<proteinExistence type="inferred from homology"/>
<dbReference type="SUPFAM" id="SSF103088">
    <property type="entry name" value="OmpA-like"/>
    <property type="match status" value="1"/>
</dbReference>
<evidence type="ECO:0000256" key="8">
    <source>
        <dbReference type="ARBA" id="ARBA00023306"/>
    </source>
</evidence>
<evidence type="ECO:0000256" key="3">
    <source>
        <dbReference type="ARBA" id="ARBA00022729"/>
    </source>
</evidence>
<dbReference type="HAMAP" id="MF_02204">
    <property type="entry name" value="Pal"/>
    <property type="match status" value="1"/>
</dbReference>